<evidence type="ECO:0000313" key="6">
    <source>
        <dbReference type="Proteomes" id="UP000661507"/>
    </source>
</evidence>
<dbReference type="AlphaFoldDB" id="A0A917NUV0"/>
<evidence type="ECO:0000313" key="5">
    <source>
        <dbReference type="EMBL" id="GGJ30726.1"/>
    </source>
</evidence>
<reference evidence="5" key="2">
    <citation type="submission" date="2020-09" db="EMBL/GenBank/DDBJ databases">
        <authorList>
            <person name="Sun Q."/>
            <person name="Zhou Y."/>
        </authorList>
    </citation>
    <scope>NUCLEOTIDE SEQUENCE</scope>
    <source>
        <strain evidence="5">CGMCC 1.3617</strain>
    </source>
</reference>
<dbReference type="InterPro" id="IPR007379">
    <property type="entry name" value="Tim44-like_dom"/>
</dbReference>
<dbReference type="Proteomes" id="UP000661507">
    <property type="component" value="Unassembled WGS sequence"/>
</dbReference>
<evidence type="ECO:0000256" key="3">
    <source>
        <dbReference type="SAM" id="SignalP"/>
    </source>
</evidence>
<evidence type="ECO:0000259" key="4">
    <source>
        <dbReference type="SMART" id="SM00978"/>
    </source>
</evidence>
<feature type="transmembrane region" description="Helical" evidence="2">
    <location>
        <begin position="83"/>
        <end position="106"/>
    </location>
</feature>
<reference evidence="5" key="1">
    <citation type="journal article" date="2014" name="Int. J. Syst. Evol. Microbiol.">
        <title>Complete genome sequence of Corynebacterium casei LMG S-19264T (=DSM 44701T), isolated from a smear-ripened cheese.</title>
        <authorList>
            <consortium name="US DOE Joint Genome Institute (JGI-PGF)"/>
            <person name="Walter F."/>
            <person name="Albersmeier A."/>
            <person name="Kalinowski J."/>
            <person name="Ruckert C."/>
        </authorList>
    </citation>
    <scope>NUCLEOTIDE SEQUENCE</scope>
    <source>
        <strain evidence="5">CGMCC 1.3617</strain>
    </source>
</reference>
<dbReference type="Pfam" id="PF04280">
    <property type="entry name" value="Tim44"/>
    <property type="match status" value="1"/>
</dbReference>
<feature type="region of interest" description="Disordered" evidence="1">
    <location>
        <begin position="27"/>
        <end position="78"/>
    </location>
</feature>
<gene>
    <name evidence="5" type="ORF">GCM10011320_42710</name>
</gene>
<feature type="transmembrane region" description="Helical" evidence="2">
    <location>
        <begin position="113"/>
        <end position="133"/>
    </location>
</feature>
<feature type="signal peptide" evidence="3">
    <location>
        <begin position="1"/>
        <end position="25"/>
    </location>
</feature>
<dbReference type="EMBL" id="BMKW01000011">
    <property type="protein sequence ID" value="GGJ30726.1"/>
    <property type="molecule type" value="Genomic_DNA"/>
</dbReference>
<keyword evidence="2" id="KW-0472">Membrane</keyword>
<comment type="caution">
    <text evidence="5">The sequence shown here is derived from an EMBL/GenBank/DDBJ whole genome shotgun (WGS) entry which is preliminary data.</text>
</comment>
<feature type="compositionally biased region" description="Low complexity" evidence="1">
    <location>
        <begin position="27"/>
        <end position="40"/>
    </location>
</feature>
<protein>
    <submittedName>
        <fullName evidence="5">Membrane protein</fullName>
    </submittedName>
</protein>
<accession>A0A917NUV0</accession>
<dbReference type="PANTHER" id="PTHR41542:SF1">
    <property type="entry name" value="BLL5807 PROTEIN"/>
    <property type="match status" value="1"/>
</dbReference>
<dbReference type="SMART" id="SM00978">
    <property type="entry name" value="Tim44"/>
    <property type="match status" value="1"/>
</dbReference>
<feature type="domain" description="Tim44-like" evidence="4">
    <location>
        <begin position="166"/>
        <end position="310"/>
    </location>
</feature>
<keyword evidence="2" id="KW-1133">Transmembrane helix</keyword>
<dbReference type="Gene3D" id="3.10.450.240">
    <property type="match status" value="1"/>
</dbReference>
<evidence type="ECO:0000256" key="2">
    <source>
        <dbReference type="SAM" id="Phobius"/>
    </source>
</evidence>
<keyword evidence="3" id="KW-0732">Signal</keyword>
<feature type="chain" id="PRO_5036881727" evidence="3">
    <location>
        <begin position="26"/>
        <end position="314"/>
    </location>
</feature>
<evidence type="ECO:0000256" key="1">
    <source>
        <dbReference type="SAM" id="MobiDB-lite"/>
    </source>
</evidence>
<name>A0A917NUV0_9PROT</name>
<sequence>MRRIAAFLTAFAAVALVLAPFMAEARPGGSTSSGSRGSRTYSAPPPTQTAPGSAQTFGRTATTPSTPTRPGMTPGVASPQRGFLGSFGGALLAGGLIGGLLGFGLFGGGAGFGAMLGMLLQIALIGFAVMFVVRLIRGRRAATAGGPQPGYAFQPQPEAKQFGGLGGMKGAAPAAAPVNIGPGDFQAFERTLQAVNIAWSKRDLSALRAVSTPEMVSYFAQDLRDLEARNWRNETRDVKLEQGDLSEAWSEDGEDYATVAMRFSMLDATFDNATNKLVEGSTTVRTEATELWTFVRKGPGGNWMLSAIQQTQTA</sequence>
<dbReference type="SUPFAM" id="SSF54427">
    <property type="entry name" value="NTF2-like"/>
    <property type="match status" value="1"/>
</dbReference>
<keyword evidence="2" id="KW-0812">Transmembrane</keyword>
<dbReference type="PANTHER" id="PTHR41542">
    <property type="entry name" value="BLL5807 PROTEIN"/>
    <property type="match status" value="1"/>
</dbReference>
<keyword evidence="6" id="KW-1185">Reference proteome</keyword>
<dbReference type="InterPro" id="IPR032710">
    <property type="entry name" value="NTF2-like_dom_sf"/>
</dbReference>
<organism evidence="5 6">
    <name type="scientific">Neoroseomonas lacus</name>
    <dbReference type="NCBI Taxonomy" id="287609"/>
    <lineage>
        <taxon>Bacteria</taxon>
        <taxon>Pseudomonadati</taxon>
        <taxon>Pseudomonadota</taxon>
        <taxon>Alphaproteobacteria</taxon>
        <taxon>Acetobacterales</taxon>
        <taxon>Acetobacteraceae</taxon>
        <taxon>Neoroseomonas</taxon>
    </lineage>
</organism>
<proteinExistence type="predicted"/>
<feature type="compositionally biased region" description="Low complexity" evidence="1">
    <location>
        <begin position="56"/>
        <end position="71"/>
    </location>
</feature>
<dbReference type="RefSeq" id="WP_229681471.1">
    <property type="nucleotide sequence ID" value="NZ_BMKW01000011.1"/>
</dbReference>